<sequence>MARKSSYTVSGVPLNRFSRSQFDLSHGHKTSASMGYLYPLDPIEVLPGDTFKGEFNLVARLSSSFVKPIMDNIFIDVYHFFVPSRILYVNFVNIFGENTESAWANTQEYEVPFVSSSMNNFLEPNQAGSSAQVGCHFGLPIDMDLDSMEGGINLSVLPFRAFAMVYNDFFRDQNSIPPMNITKGETTDNEGFNTNPWSPSNYTGLVPKVAKLHDYFTSALPSPQKGDAVDIPLSLVSPIPVVARPEEHTTIYDGTPLKIITQTNAYSNGVIATDGAGANRSLQIKQNSNTSGDGYDFGITNMYAEPGSYLTDLTVNELRLAFQTQKMLERDARCGTRYVEYLLGHWGVTSGDSRLQRPEFLGGRRIPINVQQIAQTTGFSTSSAPNTLAQLGAYSLSGGRSKFTKSFVEHGYIISCFCIRQFHSYQQGIPKLWQRKKRLDFYEPVFANIGEQPIYQNQLFTSQTTNAIGANGSRPIFGYQEAWAEYRQLPNIISGQMNSNSNDSLDIWHLGDIYASAPILGEQFINETDANLNRVITVNSSSQDQFILDFWEDLKAVRNMPTYSVPSLIDHN</sequence>
<dbReference type="SUPFAM" id="SSF88645">
    <property type="entry name" value="ssDNA viruses"/>
    <property type="match status" value="1"/>
</dbReference>
<evidence type="ECO:0000256" key="3">
    <source>
        <dbReference type="ARBA" id="ARBA00022431"/>
    </source>
</evidence>
<keyword evidence="5" id="KW-0946">Virion</keyword>
<dbReference type="GO" id="GO:0005198">
    <property type="term" value="F:structural molecule activity"/>
    <property type="evidence" value="ECO:0007669"/>
    <property type="project" value="InterPro"/>
</dbReference>
<name>A0A8F5MIR1_9VIRU</name>
<proteinExistence type="inferred from homology"/>
<evidence type="ECO:0000256" key="1">
    <source>
        <dbReference type="ARBA" id="ARBA00004328"/>
    </source>
</evidence>
<organism evidence="6">
    <name type="scientific">Microvirus mar10</name>
    <dbReference type="NCBI Taxonomy" id="2851142"/>
    <lineage>
        <taxon>Viruses</taxon>
        <taxon>Monodnaviria</taxon>
        <taxon>Sangervirae</taxon>
        <taxon>Phixviricota</taxon>
        <taxon>Malgrandaviricetes</taxon>
        <taxon>Petitvirales</taxon>
        <taxon>Microviridae</taxon>
    </lineage>
</organism>
<keyword evidence="3" id="KW-1140">T=1 icosahedral capsid protein</keyword>
<dbReference type="GO" id="GO:0039615">
    <property type="term" value="C:T=1 icosahedral viral capsid"/>
    <property type="evidence" value="ECO:0007669"/>
    <property type="project" value="UniProtKB-KW"/>
</dbReference>
<comment type="subcellular location">
    <subcellularLocation>
        <location evidence="1">Virion</location>
    </subcellularLocation>
</comment>
<keyword evidence="4" id="KW-0167">Capsid protein</keyword>
<dbReference type="EMBL" id="MZ089756">
    <property type="protein sequence ID" value="QXN75030.1"/>
    <property type="molecule type" value="Genomic_DNA"/>
</dbReference>
<evidence type="ECO:0000313" key="6">
    <source>
        <dbReference type="EMBL" id="QXN75030.1"/>
    </source>
</evidence>
<dbReference type="InterPro" id="IPR003514">
    <property type="entry name" value="Microviridae_protein_F"/>
</dbReference>
<evidence type="ECO:0000256" key="2">
    <source>
        <dbReference type="ARBA" id="ARBA00009963"/>
    </source>
</evidence>
<comment type="similarity">
    <text evidence="2">Belongs to the microviridae F protein family.</text>
</comment>
<dbReference type="InterPro" id="IPR016184">
    <property type="entry name" value="Capsid/spike_ssDNA_virus"/>
</dbReference>
<reference evidence="6" key="1">
    <citation type="submission" date="2021-04" db="EMBL/GenBank/DDBJ databases">
        <title>Genomes of microviruses identified in yellow-bellied marmot fecal samples.</title>
        <authorList>
            <person name="Varsani A."/>
            <person name="Kraberger S."/>
            <person name="Chatterjee A."/>
            <person name="Richet C."/>
            <person name="Fontenele R.S."/>
            <person name="Schmidlin K."/>
            <person name="Blumstein D.T."/>
        </authorList>
    </citation>
    <scope>NUCLEOTIDE SEQUENCE</scope>
    <source>
        <strain evidence="6">Mar10</strain>
    </source>
</reference>
<dbReference type="Gene3D" id="2.60.169.10">
    <property type="entry name" value="Microviridae F protein"/>
    <property type="match status" value="2"/>
</dbReference>
<accession>A0A8F5MIR1</accession>
<dbReference type="Pfam" id="PF02305">
    <property type="entry name" value="Phage_F"/>
    <property type="match status" value="1"/>
</dbReference>
<protein>
    <submittedName>
        <fullName evidence="6">Major capsid protein</fullName>
    </submittedName>
</protein>
<evidence type="ECO:0000256" key="4">
    <source>
        <dbReference type="ARBA" id="ARBA00022561"/>
    </source>
</evidence>
<dbReference type="InterPro" id="IPR037002">
    <property type="entry name" value="Microviridae_protein_F_sf"/>
</dbReference>
<evidence type="ECO:0000256" key="5">
    <source>
        <dbReference type="ARBA" id="ARBA00022844"/>
    </source>
</evidence>